<dbReference type="AlphaFoldDB" id="A0A2M7TFJ0"/>
<dbReference type="PANTHER" id="PTHR30237:SF5">
    <property type="entry name" value="CARBOXYPEPTIDASE VC_A0337-RELATED"/>
    <property type="match status" value="1"/>
</dbReference>
<dbReference type="InterPro" id="IPR029062">
    <property type="entry name" value="Class_I_gatase-like"/>
</dbReference>
<feature type="active site" description="Charge relay system" evidence="3">
    <location>
        <position position="294"/>
    </location>
</feature>
<keyword evidence="2" id="KW-0378">Hydrolase</keyword>
<protein>
    <recommendedName>
        <fullName evidence="8">LD-carboxypeptidase</fullName>
    </recommendedName>
</protein>
<evidence type="ECO:0000313" key="6">
    <source>
        <dbReference type="EMBL" id="PIZ44193.1"/>
    </source>
</evidence>
<dbReference type="PANTHER" id="PTHR30237">
    <property type="entry name" value="MURAMOYLTETRAPEPTIDE CARBOXYPEPTIDASE"/>
    <property type="match status" value="1"/>
</dbReference>
<dbReference type="Gene3D" id="3.40.50.10740">
    <property type="entry name" value="Class I glutamine amidotransferase-like"/>
    <property type="match status" value="1"/>
</dbReference>
<dbReference type="SUPFAM" id="SSF141986">
    <property type="entry name" value="LD-carboxypeptidase A C-terminal domain-like"/>
    <property type="match status" value="1"/>
</dbReference>
<evidence type="ECO:0008006" key="8">
    <source>
        <dbReference type="Google" id="ProtNLM"/>
    </source>
</evidence>
<sequence length="322" mass="35988">MQESKINMKIGVFAPSSPAIGDRTEDTYAYLCGKGFEVYEHPQVRKVTEHTAGSVEDRVAAIHELYQDPTVDMLMSFWGGQNSNELLPHLNYSLIKANPKPLIGYSDTTALLLAITKQTGVTTYMGPAAITFTKPEPIDYSYENFEKLVIKKEEVIFKDADNYADDHYYLNDDPTQREIHPNPGRRVLIEGTAMGEIIAANLQTLLVLSGSRFPPDLKGKILFLEESEDTNVGVIHRFLTQLTQITDINDLKGICFGRFCQQSGFSNSYPVEKLLEIVFRDATIPIIYDLNFGHSDPILTIPNGGYAEIDTARNLIKISASK</sequence>
<comment type="caution">
    <text evidence="6">The sequence shown here is derived from an EMBL/GenBank/DDBJ whole genome shotgun (WGS) entry which is preliminary data.</text>
</comment>
<dbReference type="InterPro" id="IPR040449">
    <property type="entry name" value="Peptidase_S66_N"/>
</dbReference>
<dbReference type="PIRSF" id="PIRSF028757">
    <property type="entry name" value="LD-carboxypeptidase"/>
    <property type="match status" value="1"/>
</dbReference>
<feature type="active site" description="Charge relay system" evidence="3">
    <location>
        <position position="225"/>
    </location>
</feature>
<dbReference type="Pfam" id="PF17676">
    <property type="entry name" value="Peptidase_S66C"/>
    <property type="match status" value="1"/>
</dbReference>
<feature type="domain" description="LD-carboxypeptidase C-terminal" evidence="5">
    <location>
        <begin position="195"/>
        <end position="309"/>
    </location>
</feature>
<dbReference type="EMBL" id="PFNL01000191">
    <property type="protein sequence ID" value="PIZ44193.1"/>
    <property type="molecule type" value="Genomic_DNA"/>
</dbReference>
<dbReference type="SUPFAM" id="SSF52317">
    <property type="entry name" value="Class I glutamine amidotransferase-like"/>
    <property type="match status" value="1"/>
</dbReference>
<feature type="active site" description="Nucleophile" evidence="3">
    <location>
        <position position="106"/>
    </location>
</feature>
<dbReference type="CDD" id="cd07062">
    <property type="entry name" value="Peptidase_S66_mccF_like"/>
    <property type="match status" value="1"/>
</dbReference>
<evidence type="ECO:0000259" key="5">
    <source>
        <dbReference type="Pfam" id="PF17676"/>
    </source>
</evidence>
<feature type="domain" description="LD-carboxypeptidase N-terminal" evidence="4">
    <location>
        <begin position="10"/>
        <end position="126"/>
    </location>
</feature>
<accession>A0A2M7TFJ0</accession>
<evidence type="ECO:0000256" key="3">
    <source>
        <dbReference type="PIRSR" id="PIRSR028757-1"/>
    </source>
</evidence>
<dbReference type="InterPro" id="IPR027461">
    <property type="entry name" value="Carboxypeptidase_A_C_sf"/>
</dbReference>
<dbReference type="Gene3D" id="3.50.30.60">
    <property type="entry name" value="LD-carboxypeptidase A C-terminal domain-like"/>
    <property type="match status" value="1"/>
</dbReference>
<dbReference type="InterPro" id="IPR003507">
    <property type="entry name" value="S66_fam"/>
</dbReference>
<evidence type="ECO:0000256" key="1">
    <source>
        <dbReference type="ARBA" id="ARBA00010233"/>
    </source>
</evidence>
<name>A0A2M7TFJ0_UNCKA</name>
<dbReference type="Pfam" id="PF02016">
    <property type="entry name" value="Peptidase_S66"/>
    <property type="match status" value="1"/>
</dbReference>
<dbReference type="InterPro" id="IPR027478">
    <property type="entry name" value="LdcA_N"/>
</dbReference>
<evidence type="ECO:0000313" key="7">
    <source>
        <dbReference type="Proteomes" id="UP000228920"/>
    </source>
</evidence>
<evidence type="ECO:0000259" key="4">
    <source>
        <dbReference type="Pfam" id="PF02016"/>
    </source>
</evidence>
<dbReference type="GO" id="GO:0016787">
    <property type="term" value="F:hydrolase activity"/>
    <property type="evidence" value="ECO:0007669"/>
    <property type="project" value="UniProtKB-KW"/>
</dbReference>
<evidence type="ECO:0000256" key="2">
    <source>
        <dbReference type="ARBA" id="ARBA00022801"/>
    </source>
</evidence>
<proteinExistence type="inferred from homology"/>
<gene>
    <name evidence="6" type="ORF">COY32_06845</name>
</gene>
<dbReference type="InterPro" id="IPR040921">
    <property type="entry name" value="Peptidase_S66C"/>
</dbReference>
<organism evidence="6 7">
    <name type="scientific">candidate division WWE3 bacterium CG_4_10_14_0_2_um_filter_41_14</name>
    <dbReference type="NCBI Taxonomy" id="1975072"/>
    <lineage>
        <taxon>Bacteria</taxon>
        <taxon>Katanobacteria</taxon>
    </lineage>
</organism>
<dbReference type="Proteomes" id="UP000228920">
    <property type="component" value="Unassembled WGS sequence"/>
</dbReference>
<reference evidence="7" key="1">
    <citation type="submission" date="2017-09" db="EMBL/GenBank/DDBJ databases">
        <title>Depth-based differentiation of microbial function through sediment-hosted aquifers and enrichment of novel symbionts in the deep terrestrial subsurface.</title>
        <authorList>
            <person name="Probst A.J."/>
            <person name="Ladd B."/>
            <person name="Jarett J.K."/>
            <person name="Geller-Mcgrath D.E."/>
            <person name="Sieber C.M.K."/>
            <person name="Emerson J.B."/>
            <person name="Anantharaman K."/>
            <person name="Thomas B.C."/>
            <person name="Malmstrom R."/>
            <person name="Stieglmeier M."/>
            <person name="Klingl A."/>
            <person name="Woyke T."/>
            <person name="Ryan C.M."/>
            <person name="Banfield J.F."/>
        </authorList>
    </citation>
    <scope>NUCLEOTIDE SEQUENCE [LARGE SCALE GENOMIC DNA]</scope>
</reference>
<comment type="similarity">
    <text evidence="1">Belongs to the peptidase S66 family.</text>
</comment>